<feature type="chain" id="PRO_5040121383" evidence="1">
    <location>
        <begin position="20"/>
        <end position="214"/>
    </location>
</feature>
<comment type="caution">
    <text evidence="2">The sequence shown here is derived from an EMBL/GenBank/DDBJ whole genome shotgun (WGS) entry which is preliminary data.</text>
</comment>
<evidence type="ECO:0000313" key="3">
    <source>
        <dbReference type="Proteomes" id="UP000799439"/>
    </source>
</evidence>
<dbReference type="InterPro" id="IPR052820">
    <property type="entry name" value="PhiA_domain"/>
</dbReference>
<accession>A0A9P4J9Q2</accession>
<dbReference type="PANTHER" id="PTHR42047:SF1">
    <property type="entry name" value="PROTEIN, PUTATIVE (AFU_ORTHOLOGUE AFUA_6G03560)-RELATED"/>
    <property type="match status" value="1"/>
</dbReference>
<dbReference type="AlphaFoldDB" id="A0A9P4J9Q2"/>
<protein>
    <submittedName>
        <fullName evidence="2">Uncharacterized protein</fullName>
    </submittedName>
</protein>
<keyword evidence="1" id="KW-0732">Signal</keyword>
<feature type="signal peptide" evidence="1">
    <location>
        <begin position="1"/>
        <end position="19"/>
    </location>
</feature>
<reference evidence="2" key="1">
    <citation type="journal article" date="2020" name="Stud. Mycol.">
        <title>101 Dothideomycetes genomes: a test case for predicting lifestyles and emergence of pathogens.</title>
        <authorList>
            <person name="Haridas S."/>
            <person name="Albert R."/>
            <person name="Binder M."/>
            <person name="Bloem J."/>
            <person name="Labutti K."/>
            <person name="Salamov A."/>
            <person name="Andreopoulos B."/>
            <person name="Baker S."/>
            <person name="Barry K."/>
            <person name="Bills G."/>
            <person name="Bluhm B."/>
            <person name="Cannon C."/>
            <person name="Castanera R."/>
            <person name="Culley D."/>
            <person name="Daum C."/>
            <person name="Ezra D."/>
            <person name="Gonzalez J."/>
            <person name="Henrissat B."/>
            <person name="Kuo A."/>
            <person name="Liang C."/>
            <person name="Lipzen A."/>
            <person name="Lutzoni F."/>
            <person name="Magnuson J."/>
            <person name="Mondo S."/>
            <person name="Nolan M."/>
            <person name="Ohm R."/>
            <person name="Pangilinan J."/>
            <person name="Park H.-J."/>
            <person name="Ramirez L."/>
            <person name="Alfaro M."/>
            <person name="Sun H."/>
            <person name="Tritt A."/>
            <person name="Yoshinaga Y."/>
            <person name="Zwiers L.-H."/>
            <person name="Turgeon B."/>
            <person name="Goodwin S."/>
            <person name="Spatafora J."/>
            <person name="Crous P."/>
            <person name="Grigoriev I."/>
        </authorList>
    </citation>
    <scope>NUCLEOTIDE SEQUENCE</scope>
    <source>
        <strain evidence="2">CBS 260.36</strain>
    </source>
</reference>
<proteinExistence type="predicted"/>
<name>A0A9P4J9Q2_9PEZI</name>
<gene>
    <name evidence="2" type="ORF">K461DRAFT_273751</name>
</gene>
<sequence>MRLIPVVSALALASSAAAAARKYYPDQLIAVTPTTADINELALNAIDGYFRVGYCATTHHGEAPTTSCPSNVKNCPPGNTTAILYSRDQAALDAEVPGGQYIFVDKDGFLAYTAPHAGIIPKHSTATGFHISGPNGTDPRGRFHFKGNTTKGTAEDFVACPGADGGAPYNIMVKYENFFKKYGHEHKCVDIEVALTRYTSNQPAAWQYDVASVA</sequence>
<organism evidence="2 3">
    <name type="scientific">Myriangium duriaei CBS 260.36</name>
    <dbReference type="NCBI Taxonomy" id="1168546"/>
    <lineage>
        <taxon>Eukaryota</taxon>
        <taxon>Fungi</taxon>
        <taxon>Dikarya</taxon>
        <taxon>Ascomycota</taxon>
        <taxon>Pezizomycotina</taxon>
        <taxon>Dothideomycetes</taxon>
        <taxon>Dothideomycetidae</taxon>
        <taxon>Myriangiales</taxon>
        <taxon>Myriangiaceae</taxon>
        <taxon>Myriangium</taxon>
    </lineage>
</organism>
<dbReference type="EMBL" id="ML996081">
    <property type="protein sequence ID" value="KAF2157554.1"/>
    <property type="molecule type" value="Genomic_DNA"/>
</dbReference>
<evidence type="ECO:0000313" key="2">
    <source>
        <dbReference type="EMBL" id="KAF2157554.1"/>
    </source>
</evidence>
<keyword evidence="3" id="KW-1185">Reference proteome</keyword>
<evidence type="ECO:0000256" key="1">
    <source>
        <dbReference type="SAM" id="SignalP"/>
    </source>
</evidence>
<dbReference type="OrthoDB" id="5430620at2759"/>
<dbReference type="PANTHER" id="PTHR42047">
    <property type="entry name" value="PROTEIN, PUTATIVE (AFU_ORTHOLOGUE AFUA_6G03560)-RELATED"/>
    <property type="match status" value="1"/>
</dbReference>
<dbReference type="Proteomes" id="UP000799439">
    <property type="component" value="Unassembled WGS sequence"/>
</dbReference>